<dbReference type="GO" id="GO:0047196">
    <property type="term" value="F:long-chain-alcohol O-fatty-acyltransferase activity"/>
    <property type="evidence" value="ECO:0007669"/>
    <property type="project" value="UniProtKB-EC"/>
</dbReference>
<feature type="compositionally biased region" description="Basic and acidic residues" evidence="11">
    <location>
        <begin position="13"/>
        <end position="24"/>
    </location>
</feature>
<evidence type="ECO:0000313" key="16">
    <source>
        <dbReference type="Proteomes" id="UP001180020"/>
    </source>
</evidence>
<dbReference type="InterPro" id="IPR009721">
    <property type="entry name" value="O-acyltransferase_WSD1_C"/>
</dbReference>
<keyword evidence="12" id="KW-0812">Transmembrane</keyword>
<feature type="transmembrane region" description="Helical" evidence="12">
    <location>
        <begin position="211"/>
        <end position="236"/>
    </location>
</feature>
<name>A0AAV9DMD1_ACOCL</name>
<dbReference type="GO" id="GO:0004144">
    <property type="term" value="F:diacylglycerol O-acyltransferase activity"/>
    <property type="evidence" value="ECO:0007669"/>
    <property type="project" value="UniProtKB-EC"/>
</dbReference>
<comment type="catalytic activity">
    <reaction evidence="10">
        <text>an acyl-CoA + a 1,2-diacyl-sn-glycerol = a triacyl-sn-glycerol + CoA</text>
        <dbReference type="Rhea" id="RHEA:10868"/>
        <dbReference type="ChEBI" id="CHEBI:17815"/>
        <dbReference type="ChEBI" id="CHEBI:57287"/>
        <dbReference type="ChEBI" id="CHEBI:58342"/>
        <dbReference type="ChEBI" id="CHEBI:64615"/>
        <dbReference type="EC" id="2.3.1.20"/>
    </reaction>
</comment>
<evidence type="ECO:0000256" key="8">
    <source>
        <dbReference type="ARBA" id="ARBA00024360"/>
    </source>
</evidence>
<keyword evidence="6" id="KW-0256">Endoplasmic reticulum</keyword>
<gene>
    <name evidence="15" type="primary">WSD1</name>
    <name evidence="15" type="ORF">QJS10_CPB12g00846</name>
</gene>
<dbReference type="Proteomes" id="UP001180020">
    <property type="component" value="Unassembled WGS sequence"/>
</dbReference>
<evidence type="ECO:0000256" key="5">
    <source>
        <dbReference type="ARBA" id="ARBA00022679"/>
    </source>
</evidence>
<dbReference type="PANTHER" id="PTHR31650:SF1">
    <property type="entry name" value="WAX ESTER SYNTHASE_DIACYLGLYCEROL ACYLTRANSFERASE 4-RELATED"/>
    <property type="match status" value="1"/>
</dbReference>
<evidence type="ECO:0000256" key="10">
    <source>
        <dbReference type="ARBA" id="ARBA00048109"/>
    </source>
</evidence>
<reference evidence="15" key="1">
    <citation type="journal article" date="2023" name="Nat. Commun.">
        <title>Diploid and tetraploid genomes of Acorus and the evolution of monocots.</title>
        <authorList>
            <person name="Ma L."/>
            <person name="Liu K.W."/>
            <person name="Li Z."/>
            <person name="Hsiao Y.Y."/>
            <person name="Qi Y."/>
            <person name="Fu T."/>
            <person name="Tang G.D."/>
            <person name="Zhang D."/>
            <person name="Sun W.H."/>
            <person name="Liu D.K."/>
            <person name="Li Y."/>
            <person name="Chen G.Z."/>
            <person name="Liu X.D."/>
            <person name="Liao X.Y."/>
            <person name="Jiang Y.T."/>
            <person name="Yu X."/>
            <person name="Hao Y."/>
            <person name="Huang J."/>
            <person name="Zhao X.W."/>
            <person name="Ke S."/>
            <person name="Chen Y.Y."/>
            <person name="Wu W.L."/>
            <person name="Hsu J.L."/>
            <person name="Lin Y.F."/>
            <person name="Huang M.D."/>
            <person name="Li C.Y."/>
            <person name="Huang L."/>
            <person name="Wang Z.W."/>
            <person name="Zhao X."/>
            <person name="Zhong W.Y."/>
            <person name="Peng D.H."/>
            <person name="Ahmad S."/>
            <person name="Lan S."/>
            <person name="Zhang J.S."/>
            <person name="Tsai W.C."/>
            <person name="Van de Peer Y."/>
            <person name="Liu Z.J."/>
        </authorList>
    </citation>
    <scope>NUCLEOTIDE SEQUENCE</scope>
    <source>
        <strain evidence="15">CP</strain>
    </source>
</reference>
<comment type="pathway">
    <text evidence="4">Lipid metabolism.</text>
</comment>
<dbReference type="SUPFAM" id="SSF52777">
    <property type="entry name" value="CoA-dependent acyltransferases"/>
    <property type="match status" value="1"/>
</dbReference>
<protein>
    <submittedName>
        <fullName evidence="15">O-acyltransferase WSD1</fullName>
    </submittedName>
</protein>
<evidence type="ECO:0000256" key="6">
    <source>
        <dbReference type="ARBA" id="ARBA00022824"/>
    </source>
</evidence>
<keyword evidence="12" id="KW-0472">Membrane</keyword>
<evidence type="ECO:0000259" key="13">
    <source>
        <dbReference type="Pfam" id="PF03007"/>
    </source>
</evidence>
<evidence type="ECO:0000256" key="4">
    <source>
        <dbReference type="ARBA" id="ARBA00005189"/>
    </source>
</evidence>
<comment type="caution">
    <text evidence="15">The sequence shown here is derived from an EMBL/GenBank/DDBJ whole genome shotgun (WGS) entry which is preliminary data.</text>
</comment>
<dbReference type="EMBL" id="JAUJYO010000012">
    <property type="protein sequence ID" value="KAK1302040.1"/>
    <property type="molecule type" value="Genomic_DNA"/>
</dbReference>
<feature type="region of interest" description="Disordered" evidence="11">
    <location>
        <begin position="1"/>
        <end position="32"/>
    </location>
</feature>
<dbReference type="Pfam" id="PF03007">
    <property type="entry name" value="WS_DGAT_cat"/>
    <property type="match status" value="1"/>
</dbReference>
<evidence type="ECO:0000256" key="12">
    <source>
        <dbReference type="SAM" id="Phobius"/>
    </source>
</evidence>
<dbReference type="InterPro" id="IPR004255">
    <property type="entry name" value="O-acyltransferase_WSD1_N"/>
</dbReference>
<dbReference type="PANTHER" id="PTHR31650">
    <property type="entry name" value="O-ACYLTRANSFERASE (WSD1-LIKE) FAMILY PROTEIN"/>
    <property type="match status" value="1"/>
</dbReference>
<evidence type="ECO:0000256" key="7">
    <source>
        <dbReference type="ARBA" id="ARBA00023315"/>
    </source>
</evidence>
<evidence type="ECO:0000256" key="2">
    <source>
        <dbReference type="ARBA" id="ARBA00004586"/>
    </source>
</evidence>
<feature type="domain" description="O-acyltransferase WSD1-like N-terminal" evidence="13">
    <location>
        <begin position="123"/>
        <end position="280"/>
    </location>
</feature>
<comment type="similarity">
    <text evidence="8">In the N-terminal section; belongs to the long-chain O-acyltransferase family.</text>
</comment>
<dbReference type="InterPro" id="IPR023213">
    <property type="entry name" value="CAT-like_dom_sf"/>
</dbReference>
<dbReference type="InterPro" id="IPR045034">
    <property type="entry name" value="O-acyltransferase_WSD1-like"/>
</dbReference>
<sequence length="503" mass="55579">MGSTEKMGSNQRLPEKLKLPERIRSGGSDGELTEPLSPAARLFAQPNFNCHIIAVLGVGERLDVDAVKAGLQVTLLRHPRFSCLQVQSKNGAEEWLPTKIALDNHLVISDVDPNMDSPDKFIEDYVSNIPETPLDPSKPQWELHLLNVRTSEAEAVGIFRIHHSLGDGVSLMSLLLACTRKTSDPDSVPTLPVPTKKAAPPKGVFLVVFKWLWCMLCLVWYTVLDLMMFAATLVFLKDTDTPVKGGVGVESRPKRFVHRTLSLDDVKVVKDMTGSTMNDVLVGITAAGLSCYLNQKFGEIKNTPDKNNLPSSLRLRATVLVNLRTTIEIQTLADGMKDDKSKSQWGNKLGYIIIPFNIIAREDPLDYVRRAKVIVDRKKKSLEAVLSHSCGALIVKVFGIKAAAALSHRMLRNTTMSFSNIVGPAEEIGFFGNPIRYIAPSVYGHPQALTFHFQSYMNMMKVVVAVDESVIPDPHQLCEDLAESLNLMKDAASRNKSSLEDPI</sequence>
<evidence type="ECO:0000256" key="1">
    <source>
        <dbReference type="ARBA" id="ARBA00004162"/>
    </source>
</evidence>
<dbReference type="Pfam" id="PF06974">
    <property type="entry name" value="WS_DGAT_C"/>
    <property type="match status" value="1"/>
</dbReference>
<comment type="subcellular location">
    <subcellularLocation>
        <location evidence="1">Cell membrane</location>
        <topology evidence="1">Single-pass membrane protein</topology>
    </subcellularLocation>
    <subcellularLocation>
        <location evidence="2">Endoplasmic reticulum membrane</location>
    </subcellularLocation>
</comment>
<comment type="catalytic activity">
    <reaction evidence="9">
        <text>a long chain fatty alcohol + a fatty acyl-CoA = a long-chain alcohol wax ester + CoA</text>
        <dbReference type="Rhea" id="RHEA:38443"/>
        <dbReference type="ChEBI" id="CHEBI:17135"/>
        <dbReference type="ChEBI" id="CHEBI:57287"/>
        <dbReference type="ChEBI" id="CHEBI:77636"/>
        <dbReference type="ChEBI" id="CHEBI:235323"/>
        <dbReference type="EC" id="2.3.1.75"/>
    </reaction>
</comment>
<accession>A0AAV9DMD1</accession>
<dbReference type="GO" id="GO:0019432">
    <property type="term" value="P:triglyceride biosynthetic process"/>
    <property type="evidence" value="ECO:0007669"/>
    <property type="project" value="TreeGrafter"/>
</dbReference>
<evidence type="ECO:0000259" key="14">
    <source>
        <dbReference type="Pfam" id="PF06974"/>
    </source>
</evidence>
<dbReference type="AlphaFoldDB" id="A0AAV9DMD1"/>
<keyword evidence="12" id="KW-1133">Transmembrane helix</keyword>
<dbReference type="Gene3D" id="3.30.559.10">
    <property type="entry name" value="Chloramphenicol acetyltransferase-like domain"/>
    <property type="match status" value="1"/>
</dbReference>
<comment type="pathway">
    <text evidence="3">Glycerolipid metabolism; triacylglycerol biosynthesis.</text>
</comment>
<organism evidence="15 16">
    <name type="scientific">Acorus calamus</name>
    <name type="common">Sweet flag</name>
    <dbReference type="NCBI Taxonomy" id="4465"/>
    <lineage>
        <taxon>Eukaryota</taxon>
        <taxon>Viridiplantae</taxon>
        <taxon>Streptophyta</taxon>
        <taxon>Embryophyta</taxon>
        <taxon>Tracheophyta</taxon>
        <taxon>Spermatophyta</taxon>
        <taxon>Magnoliopsida</taxon>
        <taxon>Liliopsida</taxon>
        <taxon>Acoraceae</taxon>
        <taxon>Acorus</taxon>
    </lineage>
</organism>
<proteinExistence type="inferred from homology"/>
<feature type="domain" description="O-acyltransferase WSD1 C-terminal" evidence="14">
    <location>
        <begin position="345"/>
        <end position="489"/>
    </location>
</feature>
<dbReference type="GO" id="GO:0005789">
    <property type="term" value="C:endoplasmic reticulum membrane"/>
    <property type="evidence" value="ECO:0007669"/>
    <property type="project" value="UniProtKB-SubCell"/>
</dbReference>
<keyword evidence="5" id="KW-0808">Transferase</keyword>
<reference evidence="15" key="2">
    <citation type="submission" date="2023-06" db="EMBL/GenBank/DDBJ databases">
        <authorList>
            <person name="Ma L."/>
            <person name="Liu K.-W."/>
            <person name="Li Z."/>
            <person name="Hsiao Y.-Y."/>
            <person name="Qi Y."/>
            <person name="Fu T."/>
            <person name="Tang G."/>
            <person name="Zhang D."/>
            <person name="Sun W.-H."/>
            <person name="Liu D.-K."/>
            <person name="Li Y."/>
            <person name="Chen G.-Z."/>
            <person name="Liu X.-D."/>
            <person name="Liao X.-Y."/>
            <person name="Jiang Y.-T."/>
            <person name="Yu X."/>
            <person name="Hao Y."/>
            <person name="Huang J."/>
            <person name="Zhao X.-W."/>
            <person name="Ke S."/>
            <person name="Chen Y.-Y."/>
            <person name="Wu W.-L."/>
            <person name="Hsu J.-L."/>
            <person name="Lin Y.-F."/>
            <person name="Huang M.-D."/>
            <person name="Li C.-Y."/>
            <person name="Huang L."/>
            <person name="Wang Z.-W."/>
            <person name="Zhao X."/>
            <person name="Zhong W.-Y."/>
            <person name="Peng D.-H."/>
            <person name="Ahmad S."/>
            <person name="Lan S."/>
            <person name="Zhang J.-S."/>
            <person name="Tsai W.-C."/>
            <person name="Van De Peer Y."/>
            <person name="Liu Z.-J."/>
        </authorList>
    </citation>
    <scope>NUCLEOTIDE SEQUENCE</scope>
    <source>
        <strain evidence="15">CP</strain>
        <tissue evidence="15">Leaves</tissue>
    </source>
</reference>
<evidence type="ECO:0000256" key="3">
    <source>
        <dbReference type="ARBA" id="ARBA00004771"/>
    </source>
</evidence>
<keyword evidence="7" id="KW-0012">Acyltransferase</keyword>
<evidence type="ECO:0000313" key="15">
    <source>
        <dbReference type="EMBL" id="KAK1302040.1"/>
    </source>
</evidence>
<evidence type="ECO:0000256" key="9">
    <source>
        <dbReference type="ARBA" id="ARBA00047604"/>
    </source>
</evidence>
<dbReference type="GO" id="GO:0005886">
    <property type="term" value="C:plasma membrane"/>
    <property type="evidence" value="ECO:0007669"/>
    <property type="project" value="UniProtKB-SubCell"/>
</dbReference>
<evidence type="ECO:0000256" key="11">
    <source>
        <dbReference type="SAM" id="MobiDB-lite"/>
    </source>
</evidence>
<keyword evidence="16" id="KW-1185">Reference proteome</keyword>
<feature type="compositionally biased region" description="Polar residues" evidence="11">
    <location>
        <begin position="1"/>
        <end position="12"/>
    </location>
</feature>